<protein>
    <submittedName>
        <fullName evidence="2">Uncharacterized protein</fullName>
    </submittedName>
</protein>
<reference evidence="2 3" key="1">
    <citation type="submission" date="2023-02" db="EMBL/GenBank/DDBJ databases">
        <title>LHISI_Scaffold_Assembly.</title>
        <authorList>
            <person name="Stuart O.P."/>
            <person name="Cleave R."/>
            <person name="Magrath M.J.L."/>
            <person name="Mikheyev A.S."/>
        </authorList>
    </citation>
    <scope>NUCLEOTIDE SEQUENCE [LARGE SCALE GENOMIC DNA]</scope>
    <source>
        <strain evidence="2">Daus_M_001</strain>
        <tissue evidence="2">Leg muscle</tissue>
    </source>
</reference>
<evidence type="ECO:0000256" key="1">
    <source>
        <dbReference type="SAM" id="MobiDB-lite"/>
    </source>
</evidence>
<dbReference type="Proteomes" id="UP001159363">
    <property type="component" value="Chromosome 1"/>
</dbReference>
<feature type="compositionally biased region" description="Basic and acidic residues" evidence="1">
    <location>
        <begin position="110"/>
        <end position="125"/>
    </location>
</feature>
<feature type="region of interest" description="Disordered" evidence="1">
    <location>
        <begin position="109"/>
        <end position="129"/>
    </location>
</feature>
<dbReference type="EMBL" id="JARBHB010000001">
    <property type="protein sequence ID" value="KAJ8895230.1"/>
    <property type="molecule type" value="Genomic_DNA"/>
</dbReference>
<proteinExistence type="predicted"/>
<evidence type="ECO:0000313" key="3">
    <source>
        <dbReference type="Proteomes" id="UP001159363"/>
    </source>
</evidence>
<organism evidence="2 3">
    <name type="scientific">Dryococelus australis</name>
    <dbReference type="NCBI Taxonomy" id="614101"/>
    <lineage>
        <taxon>Eukaryota</taxon>
        <taxon>Metazoa</taxon>
        <taxon>Ecdysozoa</taxon>
        <taxon>Arthropoda</taxon>
        <taxon>Hexapoda</taxon>
        <taxon>Insecta</taxon>
        <taxon>Pterygota</taxon>
        <taxon>Neoptera</taxon>
        <taxon>Polyneoptera</taxon>
        <taxon>Phasmatodea</taxon>
        <taxon>Verophasmatodea</taxon>
        <taxon>Anareolatae</taxon>
        <taxon>Phasmatidae</taxon>
        <taxon>Eurycanthinae</taxon>
        <taxon>Dryococelus</taxon>
    </lineage>
</organism>
<sequence>MSLIDHAYSEVPNAADILDLTEAGNVSELEELNDNELVTDCCDSNANASYTTITGENFGDEVGLSTEDVLQLFNDDKVPPKVQDPYILKSRLIFSACTARQNIFYNPPLTDDKQLKEDKKPRSFSEEGLGEDGDVLTKWLDNISVTFASNFVDIGEPGTVRRLDNQNKSFVQIEGQR</sequence>
<name>A0ABQ9IEY9_9NEOP</name>
<keyword evidence="3" id="KW-1185">Reference proteome</keyword>
<accession>A0ABQ9IEY9</accession>
<comment type="caution">
    <text evidence="2">The sequence shown here is derived from an EMBL/GenBank/DDBJ whole genome shotgun (WGS) entry which is preliminary data.</text>
</comment>
<gene>
    <name evidence="2" type="ORF">PR048_000555</name>
</gene>
<evidence type="ECO:0000313" key="2">
    <source>
        <dbReference type="EMBL" id="KAJ8895230.1"/>
    </source>
</evidence>